<evidence type="ECO:0000256" key="7">
    <source>
        <dbReference type="ARBA" id="ARBA00022729"/>
    </source>
</evidence>
<dbReference type="EMBL" id="JADEWN010000118">
    <property type="protein sequence ID" value="MBE9193653.1"/>
    <property type="molecule type" value="Genomic_DNA"/>
</dbReference>
<dbReference type="Gene3D" id="2.170.130.10">
    <property type="entry name" value="TonB-dependent receptor, plug domain"/>
    <property type="match status" value="1"/>
</dbReference>
<dbReference type="InterPro" id="IPR000531">
    <property type="entry name" value="Beta-barrel_TonB"/>
</dbReference>
<dbReference type="PANTHER" id="PTHR32552">
    <property type="entry name" value="FERRICHROME IRON RECEPTOR-RELATED"/>
    <property type="match status" value="1"/>
</dbReference>
<evidence type="ECO:0000256" key="6">
    <source>
        <dbReference type="ARBA" id="ARBA00022692"/>
    </source>
</evidence>
<evidence type="ECO:0000259" key="15">
    <source>
        <dbReference type="Pfam" id="PF00593"/>
    </source>
</evidence>
<keyword evidence="19" id="KW-1185">Reference proteome</keyword>
<reference evidence="18 19" key="1">
    <citation type="submission" date="2020-10" db="EMBL/GenBank/DDBJ databases">
        <authorList>
            <person name="Castelo-Branco R."/>
            <person name="Eusebio N."/>
            <person name="Adriana R."/>
            <person name="Vieira A."/>
            <person name="Brugerolle De Fraissinette N."/>
            <person name="Rezende De Castro R."/>
            <person name="Schneider M.P."/>
            <person name="Vasconcelos V."/>
            <person name="Leao P.N."/>
        </authorList>
    </citation>
    <scope>NUCLEOTIDE SEQUENCE [LARGE SCALE GENOMIC DNA]</scope>
    <source>
        <strain evidence="18 19">LEGE 06123</strain>
    </source>
</reference>
<keyword evidence="6 13" id="KW-0812">Transmembrane</keyword>
<keyword evidence="4 13" id="KW-1134">Transmembrane beta strand</keyword>
<dbReference type="CDD" id="cd01347">
    <property type="entry name" value="ligand_gated_channel"/>
    <property type="match status" value="1"/>
</dbReference>
<evidence type="ECO:0000256" key="1">
    <source>
        <dbReference type="ARBA" id="ARBA00004571"/>
    </source>
</evidence>
<evidence type="ECO:0000256" key="14">
    <source>
        <dbReference type="RuleBase" id="RU003357"/>
    </source>
</evidence>
<dbReference type="Pfam" id="PF07715">
    <property type="entry name" value="Plug"/>
    <property type="match status" value="1"/>
</dbReference>
<evidence type="ECO:0000256" key="8">
    <source>
        <dbReference type="ARBA" id="ARBA00023004"/>
    </source>
</evidence>
<feature type="domain" description="TonB-dependent receptor-like beta-barrel" evidence="15">
    <location>
        <begin position="386"/>
        <end position="821"/>
    </location>
</feature>
<dbReference type="Pfam" id="PF00593">
    <property type="entry name" value="TonB_dep_Rec_b-barrel"/>
    <property type="match status" value="1"/>
</dbReference>
<comment type="caution">
    <text evidence="18">The sequence shown here is derived from an EMBL/GenBank/DDBJ whole genome shotgun (WGS) entry which is preliminary data.</text>
</comment>
<dbReference type="InterPro" id="IPR012910">
    <property type="entry name" value="Plug_dom"/>
</dbReference>
<keyword evidence="9" id="KW-0406">Ion transport</keyword>
<comment type="subcellular location">
    <subcellularLocation>
        <location evidence="1 13">Cell outer membrane</location>
        <topology evidence="1 13">Multi-pass membrane protein</topology>
    </subcellularLocation>
</comment>
<keyword evidence="8" id="KW-0408">Iron</keyword>
<keyword evidence="11 13" id="KW-0472">Membrane</keyword>
<dbReference type="InterPro" id="IPR021731">
    <property type="entry name" value="AMIN_dom"/>
</dbReference>
<evidence type="ECO:0000259" key="16">
    <source>
        <dbReference type="Pfam" id="PF07715"/>
    </source>
</evidence>
<evidence type="ECO:0000313" key="19">
    <source>
        <dbReference type="Proteomes" id="UP000651156"/>
    </source>
</evidence>
<dbReference type="InterPro" id="IPR039426">
    <property type="entry name" value="TonB-dep_rcpt-like"/>
</dbReference>
<evidence type="ECO:0000256" key="10">
    <source>
        <dbReference type="ARBA" id="ARBA00023077"/>
    </source>
</evidence>
<dbReference type="PROSITE" id="PS52016">
    <property type="entry name" value="TONB_DEPENDENT_REC_3"/>
    <property type="match status" value="1"/>
</dbReference>
<dbReference type="Gene3D" id="2.40.170.20">
    <property type="entry name" value="TonB-dependent receptor, beta-barrel domain"/>
    <property type="match status" value="1"/>
</dbReference>
<keyword evidence="3 13" id="KW-0813">Transport</keyword>
<keyword evidence="12 13" id="KW-0998">Cell outer membrane</keyword>
<dbReference type="InterPro" id="IPR036942">
    <property type="entry name" value="Beta-barrel_TonB_sf"/>
</dbReference>
<evidence type="ECO:0000256" key="12">
    <source>
        <dbReference type="ARBA" id="ARBA00023237"/>
    </source>
</evidence>
<organism evidence="18 19">
    <name type="scientific">Gloeocapsopsis crepidinum LEGE 06123</name>
    <dbReference type="NCBI Taxonomy" id="588587"/>
    <lineage>
        <taxon>Bacteria</taxon>
        <taxon>Bacillati</taxon>
        <taxon>Cyanobacteriota</taxon>
        <taxon>Cyanophyceae</taxon>
        <taxon>Oscillatoriophycideae</taxon>
        <taxon>Chroococcales</taxon>
        <taxon>Chroococcaceae</taxon>
        <taxon>Gloeocapsopsis</taxon>
    </lineage>
</organism>
<evidence type="ECO:0000256" key="2">
    <source>
        <dbReference type="ARBA" id="ARBA00009810"/>
    </source>
</evidence>
<keyword evidence="7" id="KW-0732">Signal</keyword>
<dbReference type="InterPro" id="IPR037066">
    <property type="entry name" value="Plug_dom_sf"/>
</dbReference>
<dbReference type="Pfam" id="PF11741">
    <property type="entry name" value="AMIN"/>
    <property type="match status" value="1"/>
</dbReference>
<dbReference type="PANTHER" id="PTHR32552:SF68">
    <property type="entry name" value="FERRICHROME OUTER MEMBRANE TRANSPORTER_PHAGE RECEPTOR"/>
    <property type="match status" value="1"/>
</dbReference>
<name>A0ABR9UZB9_9CHRO</name>
<evidence type="ECO:0000313" key="18">
    <source>
        <dbReference type="EMBL" id="MBE9193653.1"/>
    </source>
</evidence>
<dbReference type="RefSeq" id="WP_193935026.1">
    <property type="nucleotide sequence ID" value="NZ_CAWPMZ010000021.1"/>
</dbReference>
<evidence type="ECO:0000256" key="9">
    <source>
        <dbReference type="ARBA" id="ARBA00023065"/>
    </source>
</evidence>
<dbReference type="NCBIfam" id="TIGR01783">
    <property type="entry name" value="TonB-siderophor"/>
    <property type="match status" value="1"/>
</dbReference>
<evidence type="ECO:0000256" key="3">
    <source>
        <dbReference type="ARBA" id="ARBA00022448"/>
    </source>
</evidence>
<feature type="domain" description="AMIN" evidence="17">
    <location>
        <begin position="73"/>
        <end position="168"/>
    </location>
</feature>
<evidence type="ECO:0000256" key="11">
    <source>
        <dbReference type="ARBA" id="ARBA00023136"/>
    </source>
</evidence>
<evidence type="ECO:0000256" key="5">
    <source>
        <dbReference type="ARBA" id="ARBA00022496"/>
    </source>
</evidence>
<accession>A0ABR9UZB9</accession>
<proteinExistence type="inferred from homology"/>
<evidence type="ECO:0000256" key="13">
    <source>
        <dbReference type="PROSITE-ProRule" id="PRU01360"/>
    </source>
</evidence>
<keyword evidence="10 14" id="KW-0798">TonB box</keyword>
<protein>
    <submittedName>
        <fullName evidence="18">TonB-dependent siderophore receptor</fullName>
    </submittedName>
</protein>
<feature type="domain" description="TonB-dependent receptor plug" evidence="16">
    <location>
        <begin position="210"/>
        <end position="311"/>
    </location>
</feature>
<evidence type="ECO:0000256" key="4">
    <source>
        <dbReference type="ARBA" id="ARBA00022452"/>
    </source>
</evidence>
<sequence length="852" mass="94319">MPSQQYQLIWIASAFSILMVSPSWASEVVKTQHKHSMSSLEIPTLNEFAQPATTLDEWHEQIAQTTIVPITGIRLSTTDAGVEVILETAEGQLSEPSTSVVDNTLIVEIPNAVLELPDDEFQQTNPVEGIARISVTGLPKNQIRVAITGTNTAPTATVREEVQRLVLSVVPGSEVVEESEETIQVVVTAQPEQGYQVDRATTATRTETPLLDVPRSVQVVPQQVIEDQRVTTVGDALRNVSGIAQDSTPLSIFSDFIRVRGFTIGRDYFTNGIRNEFTGYNLGQETANIERIEVLKGPSSVLYSQGAPGGVINILTKQPLTEPYYAFDFTAGSFNSYRPTLDFSDSLNDARTILYRLNIAYQNSGTFVDDIDLERFFVAPVVSFQLGSATNLIVEGQYLNFSGLLFSGLPAEGTVISNPFGEVSRSQPLDNYPGLDNRDRSVGNIGYRLEHDFSENWSIRNAFRYEFLDTNEEEVFLNDLLEDNRTVTRGSFRSVGHDENYVFQTDVTGRFATGSLDHSLVIGTEFRRVTTAGELFNADVPPIDIFNPNDADSPPLDFIQTGDGQTFQNIFGFYAQDLISIGNQWKILLGGRLDVVDQTVNNFLTGEEYKQQDTAFSPQVGVVYRVAEPVSLFTSYSRSFAPSSADFRNADGSTFEPTRGEQFEAGIRTEFIQNRLIATLTAYHLTKQNVVTDDPNRPGFSIQIGEERSQGIELDVIGEVLPGFNIIASYAYTDAEITRDNSGIEGNRPYNVPLHSGSLWLTYEFQQGALAGLGFGSGIFLVGNRQGDLDNSFELPSYMRTDATIFYRRPNWEVALNVKNLFDVDYFESSFSRTSVIPGAPFTILGTVSVRF</sequence>
<keyword evidence="18" id="KW-0675">Receptor</keyword>
<dbReference type="SUPFAM" id="SSF56935">
    <property type="entry name" value="Porins"/>
    <property type="match status" value="1"/>
</dbReference>
<gene>
    <name evidence="18" type="ORF">IQ230_25720</name>
</gene>
<evidence type="ECO:0000259" key="17">
    <source>
        <dbReference type="Pfam" id="PF11741"/>
    </source>
</evidence>
<dbReference type="Proteomes" id="UP000651156">
    <property type="component" value="Unassembled WGS sequence"/>
</dbReference>
<comment type="similarity">
    <text evidence="2 13 14">Belongs to the TonB-dependent receptor family.</text>
</comment>
<dbReference type="InterPro" id="IPR010105">
    <property type="entry name" value="TonB_sidphr_rcpt"/>
</dbReference>
<keyword evidence="5" id="KW-0410">Iron transport</keyword>